<reference evidence="4 6" key="1">
    <citation type="submission" date="2024-04" db="EMBL/GenBank/DDBJ databases">
        <title>Genome assembly C_amara_ONT_v2.</title>
        <authorList>
            <person name="Yant L."/>
            <person name="Moore C."/>
            <person name="Slenker M."/>
        </authorList>
    </citation>
    <scope>NUCLEOTIDE SEQUENCE [LARGE SCALE GENOMIC DNA]</scope>
    <source>
        <tissue evidence="4">Leaf</tissue>
    </source>
</reference>
<keyword evidence="6" id="KW-1185">Reference proteome</keyword>
<evidence type="ECO:0000313" key="6">
    <source>
        <dbReference type="Proteomes" id="UP001558713"/>
    </source>
</evidence>
<proteinExistence type="predicted"/>
<feature type="coiled-coil region" evidence="2">
    <location>
        <begin position="208"/>
        <end position="235"/>
    </location>
</feature>
<dbReference type="AlphaFoldDB" id="A0ABD0ZZN5"/>
<accession>A0ABD0ZZN5</accession>
<dbReference type="Pfam" id="PF14559">
    <property type="entry name" value="TPR_19"/>
    <property type="match status" value="1"/>
</dbReference>
<gene>
    <name evidence="5" type="ORF">V5N11_031825</name>
    <name evidence="4" type="ORF">V5N11_032106</name>
</gene>
<feature type="region of interest" description="Disordered" evidence="3">
    <location>
        <begin position="82"/>
        <end position="105"/>
    </location>
</feature>
<evidence type="ECO:0000313" key="4">
    <source>
        <dbReference type="EMBL" id="KAL1200083.1"/>
    </source>
</evidence>
<name>A0ABD0ZZN5_CARAN</name>
<dbReference type="Proteomes" id="UP001558713">
    <property type="component" value="Unassembled WGS sequence"/>
</dbReference>
<evidence type="ECO:0000313" key="5">
    <source>
        <dbReference type="EMBL" id="KAL1210872.1"/>
    </source>
</evidence>
<dbReference type="Gene3D" id="1.25.40.10">
    <property type="entry name" value="Tetratricopeptide repeat domain"/>
    <property type="match status" value="1"/>
</dbReference>
<dbReference type="PANTHER" id="PTHR26312">
    <property type="entry name" value="TETRATRICOPEPTIDE REPEAT PROTEIN 5"/>
    <property type="match status" value="1"/>
</dbReference>
<dbReference type="EMBL" id="JBANAX010000632">
    <property type="protein sequence ID" value="KAL1200083.1"/>
    <property type="molecule type" value="Genomic_DNA"/>
</dbReference>
<sequence length="328" mass="37428">MASLTKLHYCDQTFPLRLNGNHRSQPKPTSYRILQKPPPSRAIRASSSSSSSPKPSFLRTTCVTLTTAAALFSASLHLTVKPATATPPPPPSTAADLTSDKSNGTDQISLRQEEEEAALEKHLINNPNDVEALQSLMKIKFQTKNLEHALEILNRLIEIDPEEQEWKILKAQVQTYGGDFDSATKGFEEILAKDPFRVEAYHGLVMAYSESESKLSELESRINKAIEKCKKENKKKDFRDFMLLIAQIRVIRGNPIEALRVYQELVKDEPKDFRPYLCQGLIYTLMKKNDEAEKQFEEFRRLVPENHPYKEYFDANVLNTNKLFAKIR</sequence>
<dbReference type="InterPro" id="IPR011990">
    <property type="entry name" value="TPR-like_helical_dom_sf"/>
</dbReference>
<feature type="repeat" description="TPR" evidence="1">
    <location>
        <begin position="130"/>
        <end position="163"/>
    </location>
</feature>
<evidence type="ECO:0000256" key="2">
    <source>
        <dbReference type="SAM" id="Coils"/>
    </source>
</evidence>
<keyword evidence="1" id="KW-0802">TPR repeat</keyword>
<dbReference type="EMBL" id="JBANAX010000388">
    <property type="protein sequence ID" value="KAL1210872.1"/>
    <property type="molecule type" value="Genomic_DNA"/>
</dbReference>
<dbReference type="SMART" id="SM00028">
    <property type="entry name" value="TPR"/>
    <property type="match status" value="2"/>
</dbReference>
<comment type="caution">
    <text evidence="4">The sequence shown here is derived from an EMBL/GenBank/DDBJ whole genome shotgun (WGS) entry which is preliminary data.</text>
</comment>
<evidence type="ECO:0000256" key="1">
    <source>
        <dbReference type="PROSITE-ProRule" id="PRU00339"/>
    </source>
</evidence>
<dbReference type="PANTHER" id="PTHR26312:SF152">
    <property type="entry name" value="TETRATRICOPEPTIDE REPEAT (TPR)-LIKE SUPERFAMILY PROTEIN"/>
    <property type="match status" value="1"/>
</dbReference>
<dbReference type="SUPFAM" id="SSF48452">
    <property type="entry name" value="TPR-like"/>
    <property type="match status" value="1"/>
</dbReference>
<evidence type="ECO:0000256" key="3">
    <source>
        <dbReference type="SAM" id="MobiDB-lite"/>
    </source>
</evidence>
<keyword evidence="2" id="KW-0175">Coiled coil</keyword>
<protein>
    <submittedName>
        <fullName evidence="4">Protein SLOW GREEN 1</fullName>
    </submittedName>
</protein>
<organism evidence="4 6">
    <name type="scientific">Cardamine amara subsp. amara</name>
    <dbReference type="NCBI Taxonomy" id="228776"/>
    <lineage>
        <taxon>Eukaryota</taxon>
        <taxon>Viridiplantae</taxon>
        <taxon>Streptophyta</taxon>
        <taxon>Embryophyta</taxon>
        <taxon>Tracheophyta</taxon>
        <taxon>Spermatophyta</taxon>
        <taxon>Magnoliopsida</taxon>
        <taxon>eudicotyledons</taxon>
        <taxon>Gunneridae</taxon>
        <taxon>Pentapetalae</taxon>
        <taxon>rosids</taxon>
        <taxon>malvids</taxon>
        <taxon>Brassicales</taxon>
        <taxon>Brassicaceae</taxon>
        <taxon>Cardamineae</taxon>
        <taxon>Cardamine</taxon>
    </lineage>
</organism>
<feature type="region of interest" description="Disordered" evidence="3">
    <location>
        <begin position="16"/>
        <end position="57"/>
    </location>
</feature>
<feature type="compositionally biased region" description="Low complexity" evidence="3">
    <location>
        <begin position="41"/>
        <end position="57"/>
    </location>
</feature>
<dbReference type="InterPro" id="IPR019734">
    <property type="entry name" value="TPR_rpt"/>
</dbReference>
<dbReference type="PROSITE" id="PS50005">
    <property type="entry name" value="TPR"/>
    <property type="match status" value="1"/>
</dbReference>